<dbReference type="Pfam" id="PF04082">
    <property type="entry name" value="Fungal_trans"/>
    <property type="match status" value="1"/>
</dbReference>
<evidence type="ECO:0000256" key="2">
    <source>
        <dbReference type="ARBA" id="ARBA00022723"/>
    </source>
</evidence>
<evidence type="ECO:0000313" key="11">
    <source>
        <dbReference type="Proteomes" id="UP001213681"/>
    </source>
</evidence>
<evidence type="ECO:0000256" key="7">
    <source>
        <dbReference type="ARBA" id="ARBA00023242"/>
    </source>
</evidence>
<dbReference type="GO" id="GO:0043565">
    <property type="term" value="F:sequence-specific DNA binding"/>
    <property type="evidence" value="ECO:0007669"/>
    <property type="project" value="TreeGrafter"/>
</dbReference>
<dbReference type="GO" id="GO:0006351">
    <property type="term" value="P:DNA-templated transcription"/>
    <property type="evidence" value="ECO:0007669"/>
    <property type="project" value="InterPro"/>
</dbReference>
<dbReference type="SMART" id="SM00906">
    <property type="entry name" value="Fungal_trans"/>
    <property type="match status" value="1"/>
</dbReference>
<evidence type="ECO:0000256" key="8">
    <source>
        <dbReference type="SAM" id="MobiDB-lite"/>
    </source>
</evidence>
<evidence type="ECO:0000256" key="5">
    <source>
        <dbReference type="ARBA" id="ARBA00023125"/>
    </source>
</evidence>
<name>A0AAD6C2M2_9EURO</name>
<evidence type="ECO:0000256" key="6">
    <source>
        <dbReference type="ARBA" id="ARBA00023163"/>
    </source>
</evidence>
<evidence type="ECO:0000256" key="1">
    <source>
        <dbReference type="ARBA" id="ARBA00004123"/>
    </source>
</evidence>
<keyword evidence="3" id="KW-0862">Zinc</keyword>
<dbReference type="PANTHER" id="PTHR47782">
    <property type="entry name" value="ZN(II)2CYS6 TRANSCRIPTION FACTOR (EUROFUNG)-RELATED"/>
    <property type="match status" value="1"/>
</dbReference>
<dbReference type="RefSeq" id="XP_056764399.1">
    <property type="nucleotide sequence ID" value="XM_056911573.1"/>
</dbReference>
<keyword evidence="6" id="KW-0804">Transcription</keyword>
<reference evidence="10" key="2">
    <citation type="journal article" date="2023" name="IMA Fungus">
        <title>Comparative genomic study of the Penicillium genus elucidates a diverse pangenome and 15 lateral gene transfer events.</title>
        <authorList>
            <person name="Petersen C."/>
            <person name="Sorensen T."/>
            <person name="Nielsen M.R."/>
            <person name="Sondergaard T.E."/>
            <person name="Sorensen J.L."/>
            <person name="Fitzpatrick D.A."/>
            <person name="Frisvad J.C."/>
            <person name="Nielsen K.L."/>
        </authorList>
    </citation>
    <scope>NUCLEOTIDE SEQUENCE</scope>
    <source>
        <strain evidence="10">IBT 16125</strain>
    </source>
</reference>
<dbReference type="PANTHER" id="PTHR47782:SF14">
    <property type="entry name" value="ZN(II)2CYS6 TRANSCRIPTION FACTOR (EUROFUNG)"/>
    <property type="match status" value="1"/>
</dbReference>
<dbReference type="GeneID" id="81601816"/>
<dbReference type="GO" id="GO:0005634">
    <property type="term" value="C:nucleus"/>
    <property type="evidence" value="ECO:0007669"/>
    <property type="project" value="UniProtKB-SubCell"/>
</dbReference>
<keyword evidence="11" id="KW-1185">Reference proteome</keyword>
<evidence type="ECO:0000259" key="9">
    <source>
        <dbReference type="SMART" id="SM00906"/>
    </source>
</evidence>
<evidence type="ECO:0000256" key="4">
    <source>
        <dbReference type="ARBA" id="ARBA00023015"/>
    </source>
</evidence>
<comment type="caution">
    <text evidence="10">The sequence shown here is derived from an EMBL/GenBank/DDBJ whole genome shotgun (WGS) entry which is preliminary data.</text>
</comment>
<keyword evidence="4" id="KW-0805">Transcription regulation</keyword>
<feature type="region of interest" description="Disordered" evidence="8">
    <location>
        <begin position="39"/>
        <end position="64"/>
    </location>
</feature>
<comment type="subcellular location">
    <subcellularLocation>
        <location evidence="1">Nucleus</location>
    </subcellularLocation>
</comment>
<dbReference type="GO" id="GO:0000981">
    <property type="term" value="F:DNA-binding transcription factor activity, RNA polymerase II-specific"/>
    <property type="evidence" value="ECO:0007669"/>
    <property type="project" value="TreeGrafter"/>
</dbReference>
<proteinExistence type="predicted"/>
<keyword evidence="2" id="KW-0479">Metal-binding</keyword>
<feature type="domain" description="Xylanolytic transcriptional activator regulatory" evidence="9">
    <location>
        <begin position="262"/>
        <end position="336"/>
    </location>
</feature>
<dbReference type="CDD" id="cd12148">
    <property type="entry name" value="fungal_TF_MHR"/>
    <property type="match status" value="1"/>
</dbReference>
<protein>
    <submittedName>
        <fullName evidence="10">Transcription factorfungi</fullName>
    </submittedName>
</protein>
<dbReference type="Proteomes" id="UP001213681">
    <property type="component" value="Unassembled WGS sequence"/>
</dbReference>
<keyword evidence="7" id="KW-0539">Nucleus</keyword>
<dbReference type="InterPro" id="IPR007219">
    <property type="entry name" value="XnlR_reg_dom"/>
</dbReference>
<dbReference type="EMBL" id="JAPVEA010000007">
    <property type="protein sequence ID" value="KAJ5444319.1"/>
    <property type="molecule type" value="Genomic_DNA"/>
</dbReference>
<evidence type="ECO:0000256" key="3">
    <source>
        <dbReference type="ARBA" id="ARBA00022833"/>
    </source>
</evidence>
<accession>A0AAD6C2M2</accession>
<dbReference type="InterPro" id="IPR052202">
    <property type="entry name" value="Yeast_MetPath_Reg"/>
</dbReference>
<sequence length="544" mass="59916">MAAVCPMLRFPATEEDCNSYVETLKRKRDDLEARIRCQRPHQASQPPAEPLHNNQDAHPEGILGQQNATDNTVQAAMGEIGFLSRSAMAEPRDETGGLSQELSIGRMLRSTLSLNGANPAQSIIDPYGQSVAAMVDPSMTSNKQLALPFITRFVETVGMQFLHIDSKELLEDSEKFFDTSDDTTSDPKCLLPVKRFNLYLSMATGALLSPGSGGLQGLASNYHAAAMKLFPGIIESGTRLDILYCMLSLIIYSLHSALGGSAWHLMGLAMKKAIAFRFHKDVDADAQMAPGMLKARRNVFWSLYTLDRTISTIMDRPFSIEDEDIAVLGPEEYEKTVPAGGCDLACHLVSHARFISSIRDAPSKSVLYHYSNFCYWKDCATGLDQAAKYPHVHIMRLSCRAMSEILKVKGSITIEPSLVRSSSSIEKDFIKACVDYIEDEYQRSDRGEFAGSFVDAYDIFNAGVILICLTAGKPALPQCEANIVNKCTALLTLLGERFSGLRVFRRVLWALSGLVLGESTNDPIICELPPVIPDGIRDLISEFF</sequence>
<dbReference type="AlphaFoldDB" id="A0AAD6C2M2"/>
<gene>
    <name evidence="10" type="ORF">N7458_008191</name>
</gene>
<dbReference type="GO" id="GO:0045944">
    <property type="term" value="P:positive regulation of transcription by RNA polymerase II"/>
    <property type="evidence" value="ECO:0007669"/>
    <property type="project" value="TreeGrafter"/>
</dbReference>
<dbReference type="GO" id="GO:0008270">
    <property type="term" value="F:zinc ion binding"/>
    <property type="evidence" value="ECO:0007669"/>
    <property type="project" value="InterPro"/>
</dbReference>
<organism evidence="10 11">
    <name type="scientific">Penicillium daleae</name>
    <dbReference type="NCBI Taxonomy" id="63821"/>
    <lineage>
        <taxon>Eukaryota</taxon>
        <taxon>Fungi</taxon>
        <taxon>Dikarya</taxon>
        <taxon>Ascomycota</taxon>
        <taxon>Pezizomycotina</taxon>
        <taxon>Eurotiomycetes</taxon>
        <taxon>Eurotiomycetidae</taxon>
        <taxon>Eurotiales</taxon>
        <taxon>Aspergillaceae</taxon>
        <taxon>Penicillium</taxon>
    </lineage>
</organism>
<evidence type="ECO:0000313" key="10">
    <source>
        <dbReference type="EMBL" id="KAJ5444319.1"/>
    </source>
</evidence>
<reference evidence="10" key="1">
    <citation type="submission" date="2022-12" db="EMBL/GenBank/DDBJ databases">
        <authorList>
            <person name="Petersen C."/>
        </authorList>
    </citation>
    <scope>NUCLEOTIDE SEQUENCE</scope>
    <source>
        <strain evidence="10">IBT 16125</strain>
    </source>
</reference>
<keyword evidence="5" id="KW-0238">DNA-binding</keyword>